<geneLocation type="plasmid" evidence="3 4">
    <name>pAcX50e</name>
</geneLocation>
<sequence>MQALHLTESRSVSMSKKVGLDIGYSNVIAVYSGDSGNQESIVRPARATPLNALPRDSGLRAGEVIVEVDGQPWVAFAGPGRSGDRELHKDYTASDYYQALFKGALLNAACNSDVVDTLVTGLPVSQFHDKSYVRALKERMTGRHRISPKIEIDVRQVEVVPQPVGTLTDVYCTSEHAEVIEESVVLVIDPGFFSVDWVVFIQRELATKTSNSSLKAMSVLLETCAEEVALDFGGNPGTDKIEWALQEGKNSIMLFGRKVDLPEYLKRASDRVIPTVMREIKQELRKLENQVVDCVILGGGGASLYESYARQEFPSALILCSSDIIRSNAQGFWHIAHS</sequence>
<proteinExistence type="predicted"/>
<keyword evidence="4" id="KW-1185">Reference proteome</keyword>
<dbReference type="KEGG" id="acx:Achr_e800"/>
<name>A0A0C4WSK5_9GAMM</name>
<dbReference type="InterPro" id="IPR040607">
    <property type="entry name" value="ALP_N"/>
</dbReference>
<dbReference type="AlphaFoldDB" id="A0A0C4WSK5"/>
<organism evidence="3 4">
    <name type="scientific">Azotobacter chroococcum NCIMB 8003</name>
    <dbReference type="NCBI Taxonomy" id="1328314"/>
    <lineage>
        <taxon>Bacteria</taxon>
        <taxon>Pseudomonadati</taxon>
        <taxon>Pseudomonadota</taxon>
        <taxon>Gammaproteobacteria</taxon>
        <taxon>Pseudomonadales</taxon>
        <taxon>Pseudomonadaceae</taxon>
        <taxon>Azotobacter</taxon>
    </lineage>
</organism>
<dbReference type="InterPro" id="IPR049067">
    <property type="entry name" value="MreB-like_C"/>
</dbReference>
<dbReference type="InterPro" id="IPR043129">
    <property type="entry name" value="ATPase_NBD"/>
</dbReference>
<protein>
    <submittedName>
        <fullName evidence="3">PRTRC system protein D</fullName>
    </submittedName>
</protein>
<dbReference type="Pfam" id="PF21522">
    <property type="entry name" value="MreB-like_C"/>
    <property type="match status" value="1"/>
</dbReference>
<keyword evidence="3" id="KW-0614">Plasmid</keyword>
<dbReference type="Proteomes" id="UP000068210">
    <property type="component" value="Plasmid pAcX50e"/>
</dbReference>
<gene>
    <name evidence="3" type="ORF">Achr_e800</name>
</gene>
<dbReference type="HOGENOM" id="CLU_066433_0_0_6"/>
<evidence type="ECO:0000313" key="4">
    <source>
        <dbReference type="Proteomes" id="UP000068210"/>
    </source>
</evidence>
<dbReference type="EMBL" id="CP010420">
    <property type="protein sequence ID" value="AJE23671.1"/>
    <property type="molecule type" value="Genomic_DNA"/>
</dbReference>
<reference evidence="3 4" key="1">
    <citation type="journal article" date="2015" name="PLoS ONE">
        <title>Azotobacter Genomes: The Genome of Azotobacter chroococcum NCIMB 8003 (ATCC 4412).</title>
        <authorList>
            <person name="Robson R.L."/>
            <person name="Jones R."/>
            <person name="Robson R.M."/>
            <person name="Schwartz A."/>
            <person name="Richardson T.H."/>
        </authorList>
    </citation>
    <scope>NUCLEOTIDE SEQUENCE [LARGE SCALE GENOMIC DNA]</scope>
    <source>
        <strain evidence="3 4">NCIMB 8003</strain>
        <plasmid evidence="4">Plasmid pAcX50e</plasmid>
    </source>
</reference>
<dbReference type="SUPFAM" id="SSF53067">
    <property type="entry name" value="Actin-like ATPase domain"/>
    <property type="match status" value="2"/>
</dbReference>
<evidence type="ECO:0000259" key="1">
    <source>
        <dbReference type="Pfam" id="PF17989"/>
    </source>
</evidence>
<feature type="domain" description="Actin-like protein N-terminal" evidence="1">
    <location>
        <begin position="19"/>
        <end position="165"/>
    </location>
</feature>
<accession>A0A0C4WSK5</accession>
<evidence type="ECO:0000259" key="2">
    <source>
        <dbReference type="Pfam" id="PF21522"/>
    </source>
</evidence>
<feature type="domain" description="Actin homologue MreB-like C-terminal" evidence="2">
    <location>
        <begin position="187"/>
        <end position="304"/>
    </location>
</feature>
<evidence type="ECO:0000313" key="3">
    <source>
        <dbReference type="EMBL" id="AJE23671.1"/>
    </source>
</evidence>
<dbReference type="Gene3D" id="3.30.420.40">
    <property type="match status" value="2"/>
</dbReference>
<dbReference type="Pfam" id="PF17989">
    <property type="entry name" value="ALP_N"/>
    <property type="match status" value="1"/>
</dbReference>